<accession>A0AAD5C9R5</accession>
<gene>
    <name evidence="1" type="ORF">M8C21_012130</name>
</gene>
<sequence length="54" mass="5999">MLMRILIIGETTKYMADVHLRKLLPSSRSLRLSPSASQELLKVTCLVTLSSLSP</sequence>
<name>A0AAD5C9R5_AMBAR</name>
<proteinExistence type="predicted"/>
<evidence type="ECO:0000313" key="2">
    <source>
        <dbReference type="Proteomes" id="UP001206925"/>
    </source>
</evidence>
<dbReference type="AlphaFoldDB" id="A0AAD5C9R5"/>
<protein>
    <submittedName>
        <fullName evidence="1">Uncharacterized protein</fullName>
    </submittedName>
</protein>
<organism evidence="1 2">
    <name type="scientific">Ambrosia artemisiifolia</name>
    <name type="common">Common ragweed</name>
    <dbReference type="NCBI Taxonomy" id="4212"/>
    <lineage>
        <taxon>Eukaryota</taxon>
        <taxon>Viridiplantae</taxon>
        <taxon>Streptophyta</taxon>
        <taxon>Embryophyta</taxon>
        <taxon>Tracheophyta</taxon>
        <taxon>Spermatophyta</taxon>
        <taxon>Magnoliopsida</taxon>
        <taxon>eudicotyledons</taxon>
        <taxon>Gunneridae</taxon>
        <taxon>Pentapetalae</taxon>
        <taxon>asterids</taxon>
        <taxon>campanulids</taxon>
        <taxon>Asterales</taxon>
        <taxon>Asteraceae</taxon>
        <taxon>Asteroideae</taxon>
        <taxon>Heliantheae alliance</taxon>
        <taxon>Heliantheae</taxon>
        <taxon>Ambrosia</taxon>
    </lineage>
</organism>
<dbReference type="Proteomes" id="UP001206925">
    <property type="component" value="Unassembled WGS sequence"/>
</dbReference>
<keyword evidence="2" id="KW-1185">Reference proteome</keyword>
<dbReference type="EMBL" id="JAMZMK010009074">
    <property type="protein sequence ID" value="KAI7737243.1"/>
    <property type="molecule type" value="Genomic_DNA"/>
</dbReference>
<evidence type="ECO:0000313" key="1">
    <source>
        <dbReference type="EMBL" id="KAI7737243.1"/>
    </source>
</evidence>
<reference evidence="1" key="1">
    <citation type="submission" date="2022-06" db="EMBL/GenBank/DDBJ databases">
        <title>Uncovering the hologenomic basis of an extraordinary plant invasion.</title>
        <authorList>
            <person name="Bieker V.C."/>
            <person name="Martin M.D."/>
            <person name="Gilbert T."/>
            <person name="Hodgins K."/>
            <person name="Battlay P."/>
            <person name="Petersen B."/>
            <person name="Wilson J."/>
        </authorList>
    </citation>
    <scope>NUCLEOTIDE SEQUENCE</scope>
    <source>
        <strain evidence="1">AA19_3_7</strain>
        <tissue evidence="1">Leaf</tissue>
    </source>
</reference>
<comment type="caution">
    <text evidence="1">The sequence shown here is derived from an EMBL/GenBank/DDBJ whole genome shotgun (WGS) entry which is preliminary data.</text>
</comment>